<dbReference type="Pfam" id="PF10543">
    <property type="entry name" value="ORF6N"/>
    <property type="match status" value="1"/>
</dbReference>
<proteinExistence type="predicted"/>
<dbReference type="RefSeq" id="WP_369710794.1">
    <property type="nucleotide sequence ID" value="NZ_CP165644.1"/>
</dbReference>
<protein>
    <submittedName>
        <fullName evidence="3">ORF6N domain-containing protein</fullName>
    </submittedName>
</protein>
<organism evidence="3">
    <name type="scientific">Leptotrichia rugosa</name>
    <dbReference type="NCBI Taxonomy" id="3239302"/>
    <lineage>
        <taxon>Bacteria</taxon>
        <taxon>Fusobacteriati</taxon>
        <taxon>Fusobacteriota</taxon>
        <taxon>Fusobacteriia</taxon>
        <taxon>Fusobacteriales</taxon>
        <taxon>Leptotrichiaceae</taxon>
        <taxon>Leptotrichia</taxon>
    </lineage>
</organism>
<dbReference type="AlphaFoldDB" id="A0AB39VH02"/>
<sequence length="263" mass="31260">MNELIKIESKEITANEFKEQRILTAWDIAKLHEREVREVTQNFNYVKRKLILGEDYFLIARDKISESKILIQDYIPNNVKEIPIFTESGYLMLVKTFEDDLSWRIQRELVKNYFRKMNNTPKSFKEALFLAYQQAEKIEKLEAEKEKMSSELEYKTEVITGVTDNIDVYQKQKILNRVVKHKGSNFSSRWNELYTVFRETYSIDLKARRKGYDLKQIKNGDKCKSVLDYAVKFGHLDNLYNIALKLYETDMDEIIHNIKIGLN</sequence>
<accession>A0AB39VH02</accession>
<evidence type="ECO:0000259" key="2">
    <source>
        <dbReference type="Pfam" id="PF10543"/>
    </source>
</evidence>
<dbReference type="EMBL" id="CP165644">
    <property type="protein sequence ID" value="XDU66449.1"/>
    <property type="molecule type" value="Genomic_DNA"/>
</dbReference>
<dbReference type="KEGG" id="lrug:AB8B22_08530"/>
<evidence type="ECO:0000313" key="3">
    <source>
        <dbReference type="EMBL" id="XDU66449.1"/>
    </source>
</evidence>
<dbReference type="InterPro" id="IPR018873">
    <property type="entry name" value="KilA-N_DNA-bd_domain"/>
</dbReference>
<feature type="domain" description="KilA-N DNA-binding" evidence="2">
    <location>
        <begin position="16"/>
        <end position="95"/>
    </location>
</feature>
<feature type="coiled-coil region" evidence="1">
    <location>
        <begin position="131"/>
        <end position="158"/>
    </location>
</feature>
<name>A0AB39VH02_9FUSO</name>
<evidence type="ECO:0000256" key="1">
    <source>
        <dbReference type="SAM" id="Coils"/>
    </source>
</evidence>
<reference evidence="3" key="1">
    <citation type="submission" date="2024-07" db="EMBL/GenBank/DDBJ databases">
        <authorList>
            <person name="Li X.-J."/>
            <person name="Wang X."/>
        </authorList>
    </citation>
    <scope>NUCLEOTIDE SEQUENCE</scope>
    <source>
        <strain evidence="3">HSP-334</strain>
    </source>
</reference>
<gene>
    <name evidence="3" type="ORF">AB8B22_08530</name>
</gene>
<keyword evidence="1" id="KW-0175">Coiled coil</keyword>